<evidence type="ECO:0000256" key="1">
    <source>
        <dbReference type="SAM" id="MobiDB-lite"/>
    </source>
</evidence>
<evidence type="ECO:0000313" key="2">
    <source>
        <dbReference type="EMBL" id="KAL1861851.1"/>
    </source>
</evidence>
<protein>
    <recommendedName>
        <fullName evidence="4">Non-specific serine/threonine protein kinase</fullName>
    </recommendedName>
</protein>
<feature type="compositionally biased region" description="Basic and acidic residues" evidence="1">
    <location>
        <begin position="1"/>
        <end position="14"/>
    </location>
</feature>
<name>A0ABR3WHK3_9PEZI</name>
<dbReference type="SUPFAM" id="SSF56112">
    <property type="entry name" value="Protein kinase-like (PK-like)"/>
    <property type="match status" value="1"/>
</dbReference>
<sequence length="390" mass="45169">MRETSQRNQGERGTPKRYGPGVQLDIQTHVPPPPFPYYRNDKDWGKLRQPIREVVDDSDDSDEPSLDRVAIALSAPPLETAPPPEIERHQLTIVKKLGYRQEGRGAVVVTCHLDGDASRVLVAKIYDGLEYPVASYGYDFMYLADRDYSREAGAYRAFPQSFQGSIVPRYFGSWTFPVEEIGRGVRWVRMILVEHVDGQCVFDLILRAKGATGPPYKDIRKILEQPVDYALLPPESERLEVLAAVIENDIKLSWFAGVVHHDIAPRNVLYRREDSTLRVVIIDFNDVEIRTPRLVEKQRRGERLLPLSPIERYWAGSNFSEFAEWVPPDWDSDRDLGRLWLCERWWGSPCYRPPYDDFDDYAAEFLEKYGDRYSPDAWRKKLGFPNRRFG</sequence>
<accession>A0ABR3WHK3</accession>
<evidence type="ECO:0008006" key="4">
    <source>
        <dbReference type="Google" id="ProtNLM"/>
    </source>
</evidence>
<dbReference type="EMBL" id="JAZHXJ010000403">
    <property type="protein sequence ID" value="KAL1861851.1"/>
    <property type="molecule type" value="Genomic_DNA"/>
</dbReference>
<dbReference type="InterPro" id="IPR011009">
    <property type="entry name" value="Kinase-like_dom_sf"/>
</dbReference>
<gene>
    <name evidence="2" type="ORF">VTK73DRAFT_6898</name>
</gene>
<evidence type="ECO:0000313" key="3">
    <source>
        <dbReference type="Proteomes" id="UP001586593"/>
    </source>
</evidence>
<feature type="region of interest" description="Disordered" evidence="1">
    <location>
        <begin position="1"/>
        <end position="42"/>
    </location>
</feature>
<reference evidence="2 3" key="1">
    <citation type="journal article" date="2024" name="Commun. Biol.">
        <title>Comparative genomic analysis of thermophilic fungi reveals convergent evolutionary adaptations and gene losses.</title>
        <authorList>
            <person name="Steindorff A.S."/>
            <person name="Aguilar-Pontes M.V."/>
            <person name="Robinson A.J."/>
            <person name="Andreopoulos B."/>
            <person name="LaButti K."/>
            <person name="Kuo A."/>
            <person name="Mondo S."/>
            <person name="Riley R."/>
            <person name="Otillar R."/>
            <person name="Haridas S."/>
            <person name="Lipzen A."/>
            <person name="Grimwood J."/>
            <person name="Schmutz J."/>
            <person name="Clum A."/>
            <person name="Reid I.D."/>
            <person name="Moisan M.C."/>
            <person name="Butler G."/>
            <person name="Nguyen T.T.M."/>
            <person name="Dewar K."/>
            <person name="Conant G."/>
            <person name="Drula E."/>
            <person name="Henrissat B."/>
            <person name="Hansel C."/>
            <person name="Singer S."/>
            <person name="Hutchinson M.I."/>
            <person name="de Vries R.P."/>
            <person name="Natvig D.O."/>
            <person name="Powell A.J."/>
            <person name="Tsang A."/>
            <person name="Grigoriev I.V."/>
        </authorList>
    </citation>
    <scope>NUCLEOTIDE SEQUENCE [LARGE SCALE GENOMIC DNA]</scope>
    <source>
        <strain evidence="2 3">ATCC 24622</strain>
    </source>
</reference>
<dbReference type="Proteomes" id="UP001586593">
    <property type="component" value="Unassembled WGS sequence"/>
</dbReference>
<organism evidence="2 3">
    <name type="scientific">Phialemonium thermophilum</name>
    <dbReference type="NCBI Taxonomy" id="223376"/>
    <lineage>
        <taxon>Eukaryota</taxon>
        <taxon>Fungi</taxon>
        <taxon>Dikarya</taxon>
        <taxon>Ascomycota</taxon>
        <taxon>Pezizomycotina</taxon>
        <taxon>Sordariomycetes</taxon>
        <taxon>Sordariomycetidae</taxon>
        <taxon>Cephalothecales</taxon>
        <taxon>Cephalothecaceae</taxon>
        <taxon>Phialemonium</taxon>
    </lineage>
</organism>
<keyword evidence="3" id="KW-1185">Reference proteome</keyword>
<comment type="caution">
    <text evidence="2">The sequence shown here is derived from an EMBL/GenBank/DDBJ whole genome shotgun (WGS) entry which is preliminary data.</text>
</comment>
<proteinExistence type="predicted"/>